<feature type="domain" description="ANTAR" evidence="5">
    <location>
        <begin position="171"/>
        <end position="232"/>
    </location>
</feature>
<evidence type="ECO:0000256" key="1">
    <source>
        <dbReference type="ARBA" id="ARBA00022679"/>
    </source>
</evidence>
<protein>
    <recommendedName>
        <fullName evidence="5">ANTAR domain-containing protein</fullName>
    </recommendedName>
</protein>
<reference evidence="6" key="1">
    <citation type="journal article" date="1997" name="Plasmid">
        <title>Cryptic plasmid pKA22 isolated from the naphthalene degrading derivative of Rhodococcus rhodochrous NCIMB13064.</title>
        <authorList>
            <person name="Kulakov L.A."/>
            <person name="Larkin M.J."/>
            <person name="Kulakova A.N."/>
        </authorList>
    </citation>
    <scope>NUCLEOTIDE SEQUENCE</scope>
    <source>
        <strain evidence="6">P200</strain>
        <plasmid evidence="6">pKA22</plasmid>
    </source>
</reference>
<sequence length="242" mass="25386">MTDAQSAATPSKSDPGTVFAALADIVYNGSEPSEVYAAVCVAATLLVPGCDHASLMLRGRDLPVTVAASDDIARLVDDLERQTGEGPCLDAIEEEAAQLDPDLATPTGWPRLARQVLAQTPVRGVMGFRLLVDGHKVGALNLFSDTPGAFTTEAAGPAAVLASFAAVTVAAITWGEEAVTLRRGLESNREIGKAIGLLMALHDVSSEDAFDILRRTSQNMNVKIADLARTVVKRHASVHGTD</sequence>
<keyword evidence="3" id="KW-0805">Transcription regulation</keyword>
<dbReference type="InterPro" id="IPR005561">
    <property type="entry name" value="ANTAR"/>
</dbReference>
<dbReference type="Pfam" id="PF13185">
    <property type="entry name" value="GAF_2"/>
    <property type="match status" value="1"/>
</dbReference>
<name>Q9XBN0_RHORH</name>
<dbReference type="InterPro" id="IPR003018">
    <property type="entry name" value="GAF"/>
</dbReference>
<evidence type="ECO:0000313" key="6">
    <source>
        <dbReference type="EMBL" id="AAD43816.1"/>
    </source>
</evidence>
<accession>Q9XBN0</accession>
<dbReference type="PIRSF" id="PIRSF036625">
    <property type="entry name" value="GAF_ANTAR"/>
    <property type="match status" value="1"/>
</dbReference>
<dbReference type="SMART" id="SM01012">
    <property type="entry name" value="ANTAR"/>
    <property type="match status" value="1"/>
</dbReference>
<dbReference type="Pfam" id="PF03861">
    <property type="entry name" value="ANTAR"/>
    <property type="match status" value="1"/>
</dbReference>
<keyword evidence="2" id="KW-0418">Kinase</keyword>
<dbReference type="InterPro" id="IPR029016">
    <property type="entry name" value="GAF-like_dom_sf"/>
</dbReference>
<keyword evidence="6" id="KW-0614">Plasmid</keyword>
<dbReference type="InterPro" id="IPR012074">
    <property type="entry name" value="GAF_ANTAR"/>
</dbReference>
<dbReference type="InterPro" id="IPR011006">
    <property type="entry name" value="CheY-like_superfamily"/>
</dbReference>
<organism evidence="6">
    <name type="scientific">Rhodococcus rhodochrous</name>
    <dbReference type="NCBI Taxonomy" id="1829"/>
    <lineage>
        <taxon>Bacteria</taxon>
        <taxon>Bacillati</taxon>
        <taxon>Actinomycetota</taxon>
        <taxon>Actinomycetes</taxon>
        <taxon>Mycobacteriales</taxon>
        <taxon>Nocardiaceae</taxon>
        <taxon>Rhodococcus</taxon>
    </lineage>
</organism>
<dbReference type="AlphaFoldDB" id="Q9XBN0"/>
<evidence type="ECO:0000256" key="4">
    <source>
        <dbReference type="ARBA" id="ARBA00023163"/>
    </source>
</evidence>
<proteinExistence type="predicted"/>
<dbReference type="InterPro" id="IPR036388">
    <property type="entry name" value="WH-like_DNA-bd_sf"/>
</dbReference>
<evidence type="ECO:0000259" key="5">
    <source>
        <dbReference type="PROSITE" id="PS50921"/>
    </source>
</evidence>
<dbReference type="SUPFAM" id="SSF52172">
    <property type="entry name" value="CheY-like"/>
    <property type="match status" value="1"/>
</dbReference>
<evidence type="ECO:0000256" key="2">
    <source>
        <dbReference type="ARBA" id="ARBA00022777"/>
    </source>
</evidence>
<dbReference type="GO" id="GO:0003723">
    <property type="term" value="F:RNA binding"/>
    <property type="evidence" value="ECO:0007669"/>
    <property type="project" value="InterPro"/>
</dbReference>
<evidence type="ECO:0000256" key="3">
    <source>
        <dbReference type="ARBA" id="ARBA00023015"/>
    </source>
</evidence>
<dbReference type="GO" id="GO:0016301">
    <property type="term" value="F:kinase activity"/>
    <property type="evidence" value="ECO:0007669"/>
    <property type="project" value="UniProtKB-KW"/>
</dbReference>
<dbReference type="Gene3D" id="1.10.10.10">
    <property type="entry name" value="Winged helix-like DNA-binding domain superfamily/Winged helix DNA-binding domain"/>
    <property type="match status" value="1"/>
</dbReference>
<dbReference type="Gene3D" id="3.30.450.40">
    <property type="match status" value="1"/>
</dbReference>
<geneLocation type="plasmid" evidence="6">
    <name>pKA22</name>
</geneLocation>
<dbReference type="EMBL" id="AF165152">
    <property type="protein sequence ID" value="AAD43816.1"/>
    <property type="molecule type" value="Genomic_DNA"/>
</dbReference>
<dbReference type="SUPFAM" id="SSF55781">
    <property type="entry name" value="GAF domain-like"/>
    <property type="match status" value="1"/>
</dbReference>
<keyword evidence="1" id="KW-0808">Transferase</keyword>
<reference evidence="6" key="2">
    <citation type="submission" date="1999-07" db="EMBL/GenBank/DDBJ databases">
        <authorList>
            <person name="Kulakov L.A."/>
            <person name="Larkin M.J."/>
            <person name="Kulakova A.N."/>
        </authorList>
    </citation>
    <scope>NUCLEOTIDE SEQUENCE</scope>
    <source>
        <strain evidence="6">P200</strain>
        <plasmid evidence="6">pKA22</plasmid>
    </source>
</reference>
<dbReference type="PROSITE" id="PS50921">
    <property type="entry name" value="ANTAR"/>
    <property type="match status" value="1"/>
</dbReference>
<keyword evidence="4" id="KW-0804">Transcription</keyword>